<reference evidence="3" key="1">
    <citation type="submission" date="2016-06" db="UniProtKB">
        <authorList>
            <consortium name="WormBaseParasite"/>
        </authorList>
    </citation>
    <scope>IDENTIFICATION</scope>
</reference>
<dbReference type="AlphaFoldDB" id="A0A183TUQ9"/>
<sequence>MPVSSVGDPDPKLLIAVGGHKHSREHETEEGGGQYAALLHYFGHCECFGYRPVVIDARRHPVIKRTHHLAGGKDKIGCSAVSAEATLAFREQALL</sequence>
<evidence type="ECO:0000313" key="3">
    <source>
        <dbReference type="WBParaSite" id="SSLN_0002095401-mRNA-1"/>
    </source>
</evidence>
<name>A0A183TUQ9_SCHSO</name>
<keyword evidence="2" id="KW-1185">Reference proteome</keyword>
<dbReference type="Proteomes" id="UP000275846">
    <property type="component" value="Unassembled WGS sequence"/>
</dbReference>
<dbReference type="EMBL" id="UYSU01054570">
    <property type="protein sequence ID" value="VDM06593.1"/>
    <property type="molecule type" value="Genomic_DNA"/>
</dbReference>
<accession>A0A183TUQ9</accession>
<evidence type="ECO:0000313" key="1">
    <source>
        <dbReference type="EMBL" id="VDM06593.1"/>
    </source>
</evidence>
<organism evidence="3">
    <name type="scientific">Schistocephalus solidus</name>
    <name type="common">Tapeworm</name>
    <dbReference type="NCBI Taxonomy" id="70667"/>
    <lineage>
        <taxon>Eukaryota</taxon>
        <taxon>Metazoa</taxon>
        <taxon>Spiralia</taxon>
        <taxon>Lophotrochozoa</taxon>
        <taxon>Platyhelminthes</taxon>
        <taxon>Cestoda</taxon>
        <taxon>Eucestoda</taxon>
        <taxon>Diphyllobothriidea</taxon>
        <taxon>Diphyllobothriidae</taxon>
        <taxon>Schistocephalus</taxon>
    </lineage>
</organism>
<proteinExistence type="predicted"/>
<gene>
    <name evidence="1" type="ORF">SSLN_LOCUS20207</name>
</gene>
<protein>
    <submittedName>
        <fullName evidence="3">CHAT domain-containing protein</fullName>
    </submittedName>
</protein>
<evidence type="ECO:0000313" key="2">
    <source>
        <dbReference type="Proteomes" id="UP000275846"/>
    </source>
</evidence>
<reference evidence="1 2" key="2">
    <citation type="submission" date="2018-11" db="EMBL/GenBank/DDBJ databases">
        <authorList>
            <consortium name="Pathogen Informatics"/>
        </authorList>
    </citation>
    <scope>NUCLEOTIDE SEQUENCE [LARGE SCALE GENOMIC DNA]</scope>
    <source>
        <strain evidence="1 2">NST_G2</strain>
    </source>
</reference>
<dbReference type="WBParaSite" id="SSLN_0002095401-mRNA-1">
    <property type="protein sequence ID" value="SSLN_0002095401-mRNA-1"/>
    <property type="gene ID" value="SSLN_0002095401"/>
</dbReference>